<dbReference type="SMART" id="SM01192">
    <property type="entry name" value="Enolase_C"/>
    <property type="match status" value="1"/>
</dbReference>
<dbReference type="Pfam" id="PF03952">
    <property type="entry name" value="Enolase_N"/>
    <property type="match status" value="1"/>
</dbReference>
<dbReference type="GO" id="GO:0006096">
    <property type="term" value="P:glycolytic process"/>
    <property type="evidence" value="ECO:0007669"/>
    <property type="project" value="UniProtKB-UniRule"/>
</dbReference>
<dbReference type="PRINTS" id="PR00148">
    <property type="entry name" value="ENOLASE"/>
</dbReference>
<dbReference type="HAMAP" id="MF_00318">
    <property type="entry name" value="Enolase"/>
    <property type="match status" value="1"/>
</dbReference>
<dbReference type="SFLD" id="SFLDF00002">
    <property type="entry name" value="enolase"/>
    <property type="match status" value="1"/>
</dbReference>
<dbReference type="Gene3D" id="3.20.20.120">
    <property type="entry name" value="Enolase-like C-terminal domain"/>
    <property type="match status" value="1"/>
</dbReference>
<feature type="binding site" evidence="9 11">
    <location>
        <position position="302"/>
    </location>
    <ligand>
        <name>Mg(2+)</name>
        <dbReference type="ChEBI" id="CHEBI:18420"/>
    </ligand>
</feature>
<feature type="binding site" evidence="9">
    <location>
        <position position="378"/>
    </location>
    <ligand>
        <name>(2R)-2-phosphoglycerate</name>
        <dbReference type="ChEBI" id="CHEBI:58289"/>
    </ligand>
</feature>
<comment type="cofactor">
    <cofactor evidence="11">
        <name>Mg(2+)</name>
        <dbReference type="ChEBI" id="CHEBI:18420"/>
    </cofactor>
    <text evidence="11">Mg(2+) is required for catalysis and for stabilizing the dimer.</text>
</comment>
<accession>A0A1G2DYI4</accession>
<comment type="catalytic activity">
    <reaction evidence="9">
        <text>(2R)-2-phosphoglycerate = phosphoenolpyruvate + H2O</text>
        <dbReference type="Rhea" id="RHEA:10164"/>
        <dbReference type="ChEBI" id="CHEBI:15377"/>
        <dbReference type="ChEBI" id="CHEBI:58289"/>
        <dbReference type="ChEBI" id="CHEBI:58702"/>
        <dbReference type="EC" id="4.2.1.11"/>
    </reaction>
</comment>
<dbReference type="CDD" id="cd03313">
    <property type="entry name" value="enolase"/>
    <property type="match status" value="1"/>
</dbReference>
<dbReference type="AlphaFoldDB" id="A0A1G2DYI4"/>
<keyword evidence="9" id="KW-0963">Cytoplasm</keyword>
<dbReference type="Gene3D" id="3.30.390.10">
    <property type="entry name" value="Enolase-like, N-terminal domain"/>
    <property type="match status" value="1"/>
</dbReference>
<dbReference type="EC" id="4.2.1.11" evidence="3 9"/>
<dbReference type="GO" id="GO:0000015">
    <property type="term" value="C:phosphopyruvate hydratase complex"/>
    <property type="evidence" value="ECO:0007669"/>
    <property type="project" value="InterPro"/>
</dbReference>
<dbReference type="Pfam" id="PF00113">
    <property type="entry name" value="Enolase_C"/>
    <property type="match status" value="1"/>
</dbReference>
<comment type="caution">
    <text evidence="9">Lacks conserved residue(s) required for the propagation of feature annotation.</text>
</comment>
<evidence type="ECO:0000256" key="11">
    <source>
        <dbReference type="PIRSR" id="PIRSR001400-3"/>
    </source>
</evidence>
<evidence type="ECO:0000256" key="10">
    <source>
        <dbReference type="PIRSR" id="PIRSR001400-1"/>
    </source>
</evidence>
<dbReference type="PIRSF" id="PIRSF001400">
    <property type="entry name" value="Enolase"/>
    <property type="match status" value="1"/>
</dbReference>
<evidence type="ECO:0000259" key="12">
    <source>
        <dbReference type="SMART" id="SM01192"/>
    </source>
</evidence>
<dbReference type="SFLD" id="SFLDS00001">
    <property type="entry name" value="Enolase"/>
    <property type="match status" value="1"/>
</dbReference>
<dbReference type="InterPro" id="IPR020810">
    <property type="entry name" value="Enolase_C"/>
</dbReference>
<dbReference type="GO" id="GO:0005576">
    <property type="term" value="C:extracellular region"/>
    <property type="evidence" value="ECO:0007669"/>
    <property type="project" value="UniProtKB-SubCell"/>
</dbReference>
<dbReference type="GO" id="GO:0000287">
    <property type="term" value="F:magnesium ion binding"/>
    <property type="evidence" value="ECO:0007669"/>
    <property type="project" value="UniProtKB-UniRule"/>
</dbReference>
<gene>
    <name evidence="9" type="primary">eno</name>
    <name evidence="14" type="ORF">A2175_02630</name>
</gene>
<dbReference type="UniPathway" id="UPA00109">
    <property type="reaction ID" value="UER00187"/>
</dbReference>
<dbReference type="SMART" id="SM01193">
    <property type="entry name" value="Enolase_N"/>
    <property type="match status" value="1"/>
</dbReference>
<comment type="caution">
    <text evidence="14">The sequence shown here is derived from an EMBL/GenBank/DDBJ whole genome shotgun (WGS) entry which is preliminary data.</text>
</comment>
<dbReference type="PANTHER" id="PTHR11902:SF1">
    <property type="entry name" value="ENOLASE"/>
    <property type="match status" value="1"/>
</dbReference>
<dbReference type="GO" id="GO:0009986">
    <property type="term" value="C:cell surface"/>
    <property type="evidence" value="ECO:0007669"/>
    <property type="project" value="UniProtKB-SubCell"/>
</dbReference>
<proteinExistence type="inferred from homology"/>
<keyword evidence="9 11" id="KW-0479">Metal-binding</keyword>
<dbReference type="GO" id="GO:0004634">
    <property type="term" value="F:phosphopyruvate hydratase activity"/>
    <property type="evidence" value="ECO:0007669"/>
    <property type="project" value="UniProtKB-UniRule"/>
</dbReference>
<evidence type="ECO:0000256" key="5">
    <source>
        <dbReference type="ARBA" id="ARBA00022525"/>
    </source>
</evidence>
<feature type="domain" description="Enolase C-terminal TIM barrel" evidence="12">
    <location>
        <begin position="134"/>
        <end position="403"/>
    </location>
</feature>
<feature type="binding site" evidence="9">
    <location>
        <position position="356"/>
    </location>
    <ligand>
        <name>(2R)-2-phosphoglycerate</name>
        <dbReference type="ChEBI" id="CHEBI:58289"/>
    </ligand>
</feature>
<comment type="similarity">
    <text evidence="2 9">Belongs to the enolase family.</text>
</comment>
<keyword evidence="6 9" id="KW-0460">Magnesium</keyword>
<dbReference type="InterPro" id="IPR036849">
    <property type="entry name" value="Enolase-like_C_sf"/>
</dbReference>
<keyword evidence="8 9" id="KW-0456">Lyase</keyword>
<evidence type="ECO:0000256" key="8">
    <source>
        <dbReference type="ARBA" id="ARBA00023239"/>
    </source>
</evidence>
<keyword evidence="5 9" id="KW-0964">Secreted</keyword>
<feature type="binding site" evidence="9 11">
    <location>
        <position position="275"/>
    </location>
    <ligand>
        <name>Mg(2+)</name>
        <dbReference type="ChEBI" id="CHEBI:18420"/>
    </ligand>
</feature>
<dbReference type="SUPFAM" id="SSF54826">
    <property type="entry name" value="Enolase N-terminal domain-like"/>
    <property type="match status" value="1"/>
</dbReference>
<evidence type="ECO:0000256" key="1">
    <source>
        <dbReference type="ARBA" id="ARBA00005031"/>
    </source>
</evidence>
<evidence type="ECO:0000256" key="9">
    <source>
        <dbReference type="HAMAP-Rule" id="MF_00318"/>
    </source>
</evidence>
<keyword evidence="7 9" id="KW-0324">Glycolysis</keyword>
<feature type="domain" description="Enolase N-terminal" evidence="13">
    <location>
        <begin position="7"/>
        <end position="125"/>
    </location>
</feature>
<comment type="subcellular location">
    <subcellularLocation>
        <location evidence="9">Cytoplasm</location>
    </subcellularLocation>
    <subcellularLocation>
        <location evidence="9">Secreted</location>
    </subcellularLocation>
    <subcellularLocation>
        <location evidence="9">Cell surface</location>
    </subcellularLocation>
    <text evidence="9">Fractions of enolase are present in both the cytoplasm and on the cell surface.</text>
</comment>
<evidence type="ECO:0000256" key="4">
    <source>
        <dbReference type="ARBA" id="ARBA00017068"/>
    </source>
</evidence>
<feature type="active site" description="Proton acceptor" evidence="9 10">
    <location>
        <position position="327"/>
    </location>
</feature>
<dbReference type="SFLD" id="SFLDG00178">
    <property type="entry name" value="enolase"/>
    <property type="match status" value="1"/>
</dbReference>
<evidence type="ECO:0000256" key="7">
    <source>
        <dbReference type="ARBA" id="ARBA00023152"/>
    </source>
</evidence>
<dbReference type="InterPro" id="IPR020809">
    <property type="entry name" value="Enolase_CS"/>
</dbReference>
<comment type="pathway">
    <text evidence="1 9">Carbohydrate degradation; glycolysis; pyruvate from D-glyceraldehyde 3-phosphate: step 4/5.</text>
</comment>
<dbReference type="InterPro" id="IPR029017">
    <property type="entry name" value="Enolase-like_N"/>
</dbReference>
<protein>
    <recommendedName>
        <fullName evidence="4 9">Enolase</fullName>
        <ecNumber evidence="3 9">4.2.1.11</ecNumber>
    </recommendedName>
    <alternativeName>
        <fullName evidence="9">2-phospho-D-glycerate hydro-lyase</fullName>
    </alternativeName>
    <alternativeName>
        <fullName evidence="9">2-phosphoglycerate dehydratase</fullName>
    </alternativeName>
</protein>
<dbReference type="EMBL" id="MHLY01000009">
    <property type="protein sequence ID" value="OGZ18637.1"/>
    <property type="molecule type" value="Genomic_DNA"/>
</dbReference>
<dbReference type="InterPro" id="IPR020811">
    <property type="entry name" value="Enolase_N"/>
</dbReference>
<evidence type="ECO:0000313" key="15">
    <source>
        <dbReference type="Proteomes" id="UP000176755"/>
    </source>
</evidence>
<dbReference type="STRING" id="1801663.A2175_02630"/>
<dbReference type="Proteomes" id="UP000176755">
    <property type="component" value="Unassembled WGS sequence"/>
</dbReference>
<feature type="binding site" evidence="9 11">
    <location>
        <position position="234"/>
    </location>
    <ligand>
        <name>Mg(2+)</name>
        <dbReference type="ChEBI" id="CHEBI:18420"/>
    </ligand>
</feature>
<dbReference type="PROSITE" id="PS00164">
    <property type="entry name" value="ENOLASE"/>
    <property type="match status" value="1"/>
</dbReference>
<evidence type="ECO:0000256" key="2">
    <source>
        <dbReference type="ARBA" id="ARBA00009604"/>
    </source>
</evidence>
<comment type="cofactor">
    <cofactor evidence="9">
        <name>Mg(2+)</name>
        <dbReference type="ChEBI" id="CHEBI:18420"/>
    </cofactor>
    <text evidence="9">Binds a second Mg(2+) ion via substrate during catalysis.</text>
</comment>
<comment type="function">
    <text evidence="9">Catalyzes the reversible conversion of 2-phosphoglycerate (2-PG) into phosphoenolpyruvate (PEP). It is essential for the degradation of carbohydrates via glycolysis.</text>
</comment>
<feature type="active site" description="Proton donor" evidence="9 10">
    <location>
        <position position="199"/>
    </location>
</feature>
<dbReference type="SUPFAM" id="SSF51604">
    <property type="entry name" value="Enolase C-terminal domain-like"/>
    <property type="match status" value="1"/>
</dbReference>
<keyword evidence="14" id="KW-0670">Pyruvate</keyword>
<evidence type="ECO:0000259" key="13">
    <source>
        <dbReference type="SMART" id="SM01193"/>
    </source>
</evidence>
<evidence type="ECO:0000313" key="14">
    <source>
        <dbReference type="EMBL" id="OGZ18637.1"/>
    </source>
</evidence>
<sequence length="404" mass="44776">MAEDPKIKNIKAKEISDSRGNPTIEVNLQTNFGNFKASVPAGVSTGKCEAVNVDIKKAVENVEKIIAPELKDKELRSQKEIDKTLIELDTTQNKSRLGANAILGVSIAACRAAAVSKKIPLYQYISQIAEDIPSQVLPKPSFNMFEGGKHGEESISFQEFMLIPQKDTFKENLEAGKKIYKKLGDILKNKFKEVKLSSEGALTTSVGKITEVLDLILEAAEKTGEKDNVKIAIDAAASEFFQDSSYKVDGRYLSKKELKEFYKDLVAKYPVVSIEDPFYEEDFESFSELKEEIGDKVLIFGDDLTVSNARRINLAEENNSCSGLLLKPNQIGTITETIEAAKLAKSYGWKIMVSNRGGETEDDFIADLAVGVGAEFIKSGAPFTKERMAKYNRLLEIEKEIKNE</sequence>
<organism evidence="14 15">
    <name type="scientific">Candidatus Nealsonbacteria bacterium RBG_13_42_11</name>
    <dbReference type="NCBI Taxonomy" id="1801663"/>
    <lineage>
        <taxon>Bacteria</taxon>
        <taxon>Candidatus Nealsoniibacteriota</taxon>
    </lineage>
</organism>
<dbReference type="InterPro" id="IPR000941">
    <property type="entry name" value="Enolase"/>
</dbReference>
<feature type="binding site" evidence="9">
    <location>
        <position position="158"/>
    </location>
    <ligand>
        <name>(2R)-2-phosphoglycerate</name>
        <dbReference type="ChEBI" id="CHEBI:58289"/>
    </ligand>
</feature>
<feature type="binding site" evidence="9">
    <location>
        <position position="327"/>
    </location>
    <ligand>
        <name>(2R)-2-phosphoglycerate</name>
        <dbReference type="ChEBI" id="CHEBI:58289"/>
    </ligand>
</feature>
<name>A0A1G2DYI4_9BACT</name>
<dbReference type="PANTHER" id="PTHR11902">
    <property type="entry name" value="ENOLASE"/>
    <property type="match status" value="1"/>
</dbReference>
<evidence type="ECO:0000256" key="3">
    <source>
        <dbReference type="ARBA" id="ARBA00012058"/>
    </source>
</evidence>
<evidence type="ECO:0000256" key="6">
    <source>
        <dbReference type="ARBA" id="ARBA00022842"/>
    </source>
</evidence>
<reference evidence="14 15" key="1">
    <citation type="journal article" date="2016" name="Nat. Commun.">
        <title>Thousands of microbial genomes shed light on interconnected biogeochemical processes in an aquifer system.</title>
        <authorList>
            <person name="Anantharaman K."/>
            <person name="Brown C.T."/>
            <person name="Hug L.A."/>
            <person name="Sharon I."/>
            <person name="Castelle C.J."/>
            <person name="Probst A.J."/>
            <person name="Thomas B.C."/>
            <person name="Singh A."/>
            <person name="Wilkins M.J."/>
            <person name="Karaoz U."/>
            <person name="Brodie E.L."/>
            <person name="Williams K.H."/>
            <person name="Hubbard S.S."/>
            <person name="Banfield J.F."/>
        </authorList>
    </citation>
    <scope>NUCLEOTIDE SEQUENCE [LARGE SCALE GENOMIC DNA]</scope>
</reference>